<dbReference type="EnsemblPlants" id="Bo3g152790.1">
    <property type="protein sequence ID" value="Bo3g152790.1"/>
    <property type="gene ID" value="Bo3g152790"/>
</dbReference>
<feature type="region of interest" description="Disordered" evidence="1">
    <location>
        <begin position="29"/>
        <end position="63"/>
    </location>
</feature>
<name>A0A0D3BJM5_BRAOL</name>
<protein>
    <recommendedName>
        <fullName evidence="4">Myb-like domain-containing protein</fullName>
    </recommendedName>
</protein>
<feature type="compositionally biased region" description="Basic and acidic residues" evidence="1">
    <location>
        <begin position="50"/>
        <end position="63"/>
    </location>
</feature>
<accession>A0A0D3BJM5</accession>
<dbReference type="PANTHER" id="PTHR45023">
    <property type="match status" value="1"/>
</dbReference>
<sequence length="303" mass="35205">MDSRNPLNPYSESPSYSYLLHSQNFQYGSYPSTQYPSEIPPYSSQQPDGPPEREDPAVASKERRQWTVDDEVVISAWLNTSKDAMVGNEQKSGTFWKRVAEYYESTPHAKESGEPREWLHIKQRWQKINDITNKFCGAYSAAERQITSGQSKTDVLKMAYDIYYADHKRKMGRYTFNFFFAADSGYNETEELIGRDQAELELKYPEPSQYPTQYPPQPEVEFGFPQVCYCGDAPILATSKNDPGRRVYTCKNVDDGDCHVWKFWDVAVMEEMRVRDKHILQLEEKVDNLTLMSNFESEEKVSY</sequence>
<evidence type="ECO:0000313" key="3">
    <source>
        <dbReference type="Proteomes" id="UP000032141"/>
    </source>
</evidence>
<dbReference type="HOGENOM" id="CLU_919349_0_0_1"/>
<dbReference type="Gramene" id="Bo3g152790.1">
    <property type="protein sequence ID" value="Bo3g152790.1"/>
    <property type="gene ID" value="Bo3g152790"/>
</dbReference>
<evidence type="ECO:0000313" key="2">
    <source>
        <dbReference type="EnsemblPlants" id="Bo3g152790.1"/>
    </source>
</evidence>
<dbReference type="Proteomes" id="UP000032141">
    <property type="component" value="Chromosome C3"/>
</dbReference>
<reference evidence="2 3" key="1">
    <citation type="journal article" date="2014" name="Genome Biol.">
        <title>Transcriptome and methylome profiling reveals relics of genome dominance in the mesopolyploid Brassica oleracea.</title>
        <authorList>
            <person name="Parkin I.A."/>
            <person name="Koh C."/>
            <person name="Tang H."/>
            <person name="Robinson S.J."/>
            <person name="Kagale S."/>
            <person name="Clarke W.E."/>
            <person name="Town C.D."/>
            <person name="Nixon J."/>
            <person name="Krishnakumar V."/>
            <person name="Bidwell S.L."/>
            <person name="Denoeud F."/>
            <person name="Belcram H."/>
            <person name="Links M.G."/>
            <person name="Just J."/>
            <person name="Clarke C."/>
            <person name="Bender T."/>
            <person name="Huebert T."/>
            <person name="Mason A.S."/>
            <person name="Pires J.C."/>
            <person name="Barker G."/>
            <person name="Moore J."/>
            <person name="Walley P.G."/>
            <person name="Manoli S."/>
            <person name="Batley J."/>
            <person name="Edwards D."/>
            <person name="Nelson M.N."/>
            <person name="Wang X."/>
            <person name="Paterson A.H."/>
            <person name="King G."/>
            <person name="Bancroft I."/>
            <person name="Chalhoub B."/>
            <person name="Sharpe A.G."/>
        </authorList>
    </citation>
    <scope>NUCLEOTIDE SEQUENCE</scope>
    <source>
        <strain evidence="2 3">cv. TO1000</strain>
    </source>
</reference>
<organism evidence="2 3">
    <name type="scientific">Brassica oleracea var. oleracea</name>
    <dbReference type="NCBI Taxonomy" id="109376"/>
    <lineage>
        <taxon>Eukaryota</taxon>
        <taxon>Viridiplantae</taxon>
        <taxon>Streptophyta</taxon>
        <taxon>Embryophyta</taxon>
        <taxon>Tracheophyta</taxon>
        <taxon>Spermatophyta</taxon>
        <taxon>Magnoliopsida</taxon>
        <taxon>eudicotyledons</taxon>
        <taxon>Gunneridae</taxon>
        <taxon>Pentapetalae</taxon>
        <taxon>rosids</taxon>
        <taxon>malvids</taxon>
        <taxon>Brassicales</taxon>
        <taxon>Brassicaceae</taxon>
        <taxon>Brassiceae</taxon>
        <taxon>Brassica</taxon>
    </lineage>
</organism>
<evidence type="ECO:0008006" key="4">
    <source>
        <dbReference type="Google" id="ProtNLM"/>
    </source>
</evidence>
<keyword evidence="3" id="KW-1185">Reference proteome</keyword>
<evidence type="ECO:0000256" key="1">
    <source>
        <dbReference type="SAM" id="MobiDB-lite"/>
    </source>
</evidence>
<reference evidence="2" key="2">
    <citation type="submission" date="2015-03" db="UniProtKB">
        <authorList>
            <consortium name="EnsemblPlants"/>
        </authorList>
    </citation>
    <scope>IDENTIFICATION</scope>
</reference>
<dbReference type="AlphaFoldDB" id="A0A0D3BJM5"/>
<proteinExistence type="predicted"/>
<dbReference type="eggNOG" id="ENOG502STNZ">
    <property type="taxonomic scope" value="Eukaryota"/>
</dbReference>
<dbReference type="PANTHER" id="PTHR45023:SF4">
    <property type="entry name" value="GLYCINE-RICH PROTEIN-RELATED"/>
    <property type="match status" value="1"/>
</dbReference>
<feature type="compositionally biased region" description="Polar residues" evidence="1">
    <location>
        <begin position="29"/>
        <end position="47"/>
    </location>
</feature>